<evidence type="ECO:0000256" key="1">
    <source>
        <dbReference type="SAM" id="Phobius"/>
    </source>
</evidence>
<evidence type="ECO:0000313" key="2">
    <source>
        <dbReference type="EMBL" id="GGJ76881.1"/>
    </source>
</evidence>
<sequence length="74" mass="8042">MAGNAPVTAPDQLRPTRRRPWQIAGVLSALVIVLMAVFGNHQGRVENYVSYVIAGLMLLGIVVEEGLRRSGLRS</sequence>
<reference evidence="2" key="2">
    <citation type="submission" date="2020-09" db="EMBL/GenBank/DDBJ databases">
        <authorList>
            <person name="Sun Q."/>
            <person name="Ohkuma M."/>
        </authorList>
    </citation>
    <scope>NUCLEOTIDE SEQUENCE</scope>
    <source>
        <strain evidence="2">JCM 3090</strain>
    </source>
</reference>
<evidence type="ECO:0000313" key="3">
    <source>
        <dbReference type="Proteomes" id="UP000649739"/>
    </source>
</evidence>
<keyword evidence="1" id="KW-0472">Membrane</keyword>
<feature type="transmembrane region" description="Helical" evidence="1">
    <location>
        <begin position="48"/>
        <end position="67"/>
    </location>
</feature>
<evidence type="ECO:0008006" key="4">
    <source>
        <dbReference type="Google" id="ProtNLM"/>
    </source>
</evidence>
<gene>
    <name evidence="2" type="ORF">GCM10010123_03620</name>
</gene>
<dbReference type="Proteomes" id="UP000649739">
    <property type="component" value="Unassembled WGS sequence"/>
</dbReference>
<keyword evidence="1" id="KW-1133">Transmembrane helix</keyword>
<feature type="transmembrane region" description="Helical" evidence="1">
    <location>
        <begin position="21"/>
        <end position="42"/>
    </location>
</feature>
<accession>A0A8J3F7I1</accession>
<keyword evidence="1" id="KW-0812">Transmembrane</keyword>
<organism evidence="2 3">
    <name type="scientific">Pilimelia anulata</name>
    <dbReference type="NCBI Taxonomy" id="53371"/>
    <lineage>
        <taxon>Bacteria</taxon>
        <taxon>Bacillati</taxon>
        <taxon>Actinomycetota</taxon>
        <taxon>Actinomycetes</taxon>
        <taxon>Micromonosporales</taxon>
        <taxon>Micromonosporaceae</taxon>
        <taxon>Pilimelia</taxon>
    </lineage>
</organism>
<dbReference type="Pfam" id="PF10939">
    <property type="entry name" value="DUF2631"/>
    <property type="match status" value="1"/>
</dbReference>
<keyword evidence="3" id="KW-1185">Reference proteome</keyword>
<protein>
    <recommendedName>
        <fullName evidence="4">DUF2631 domain-containing protein</fullName>
    </recommendedName>
</protein>
<proteinExistence type="predicted"/>
<dbReference type="InterPro" id="IPR024341">
    <property type="entry name" value="DUF2631"/>
</dbReference>
<comment type="caution">
    <text evidence="2">The sequence shown here is derived from an EMBL/GenBank/DDBJ whole genome shotgun (WGS) entry which is preliminary data.</text>
</comment>
<reference evidence="2" key="1">
    <citation type="journal article" date="2014" name="Int. J. Syst. Evol. Microbiol.">
        <title>Complete genome sequence of Corynebacterium casei LMG S-19264T (=DSM 44701T), isolated from a smear-ripened cheese.</title>
        <authorList>
            <consortium name="US DOE Joint Genome Institute (JGI-PGF)"/>
            <person name="Walter F."/>
            <person name="Albersmeier A."/>
            <person name="Kalinowski J."/>
            <person name="Ruckert C."/>
        </authorList>
    </citation>
    <scope>NUCLEOTIDE SEQUENCE</scope>
    <source>
        <strain evidence="2">JCM 3090</strain>
    </source>
</reference>
<dbReference type="AlphaFoldDB" id="A0A8J3F7I1"/>
<dbReference type="EMBL" id="BMQB01000001">
    <property type="protein sequence ID" value="GGJ76881.1"/>
    <property type="molecule type" value="Genomic_DNA"/>
</dbReference>
<name>A0A8J3F7I1_9ACTN</name>